<reference evidence="1 2" key="1">
    <citation type="journal article" date="2009" name="Stand. Genomic Sci.">
        <title>Complete genome sequence of Cryptobacterium curtum type strain (12-3).</title>
        <authorList>
            <person name="Mavrommatis K."/>
            <person name="Pukall R."/>
            <person name="Rohde C."/>
            <person name="Chen F."/>
            <person name="Sims D."/>
            <person name="Brettin T."/>
            <person name="Kuske C."/>
            <person name="Detter J.C."/>
            <person name="Han C."/>
            <person name="Lapidus A."/>
            <person name="Copeland A."/>
            <person name="Glavina Del Rio T."/>
            <person name="Nolan M."/>
            <person name="Lucas S."/>
            <person name="Tice H."/>
            <person name="Cheng J.F."/>
            <person name="Bruce D."/>
            <person name="Goodwin L."/>
            <person name="Pitluck S."/>
            <person name="Ovchinnikova G."/>
            <person name="Pati A."/>
            <person name="Ivanova N."/>
            <person name="Chen A."/>
            <person name="Palaniappan K."/>
            <person name="Chain P."/>
            <person name="D'haeseleer P."/>
            <person name="Goker M."/>
            <person name="Bristow J."/>
            <person name="Eisen J.A."/>
            <person name="Markowitz V."/>
            <person name="Hugenholtz P."/>
            <person name="Rohde M."/>
            <person name="Klenk H.P."/>
            <person name="Kyrpides N.C."/>
        </authorList>
    </citation>
    <scope>NUCLEOTIDE SEQUENCE [LARGE SCALE GENOMIC DNA]</scope>
    <source>
        <strain evidence="2">ATCC 700683 / DSM 15641 / 12-3</strain>
    </source>
</reference>
<sequence>MKAEVKNIAPDSAISSDSLTERRSGEKATLIQMVGIYCAGQHHNEVAPVVINGYEARLCPSCRELVEYAFDRIDRCPHMETKTFCSACKTHCYQPQMRERIRQAMAYAGPRMLFVDPKGAIRHLLSRFER</sequence>
<dbReference type="OrthoDB" id="5344095at2"/>
<gene>
    <name evidence="1" type="ordered locus">Ccur_02270</name>
</gene>
<protein>
    <recommendedName>
        <fullName evidence="3">Nitrous oxide-stimulated promoter</fullName>
    </recommendedName>
</protein>
<dbReference type="AlphaFoldDB" id="C7MM18"/>
<dbReference type="Pfam" id="PF11756">
    <property type="entry name" value="YgbA_NO"/>
    <property type="match status" value="1"/>
</dbReference>
<dbReference type="STRING" id="469378.Ccur_02270"/>
<dbReference type="eggNOG" id="ENOG5032ZJK">
    <property type="taxonomic scope" value="Bacteria"/>
</dbReference>
<dbReference type="NCBIfam" id="NF007714">
    <property type="entry name" value="PRK10410.1-2"/>
    <property type="match status" value="1"/>
</dbReference>
<evidence type="ECO:0008006" key="3">
    <source>
        <dbReference type="Google" id="ProtNLM"/>
    </source>
</evidence>
<accession>C7MM18</accession>
<keyword evidence="2" id="KW-1185">Reference proteome</keyword>
<dbReference type="InterPro" id="IPR020483">
    <property type="entry name" value="Uncharacterised_YgbA"/>
</dbReference>
<evidence type="ECO:0000313" key="2">
    <source>
        <dbReference type="Proteomes" id="UP000000954"/>
    </source>
</evidence>
<evidence type="ECO:0000313" key="1">
    <source>
        <dbReference type="EMBL" id="ACU93958.1"/>
    </source>
</evidence>
<dbReference type="RefSeq" id="WP_012802647.1">
    <property type="nucleotide sequence ID" value="NC_013170.1"/>
</dbReference>
<dbReference type="Proteomes" id="UP000000954">
    <property type="component" value="Chromosome"/>
</dbReference>
<dbReference type="EMBL" id="CP001682">
    <property type="protein sequence ID" value="ACU93958.1"/>
    <property type="molecule type" value="Genomic_DNA"/>
</dbReference>
<name>C7MM18_CRYCD</name>
<organism evidence="1 2">
    <name type="scientific">Cryptobacterium curtum (strain ATCC 700683 / DSM 15641 / CCUG 43107 / 12-3)</name>
    <dbReference type="NCBI Taxonomy" id="469378"/>
    <lineage>
        <taxon>Bacteria</taxon>
        <taxon>Bacillati</taxon>
        <taxon>Actinomycetota</taxon>
        <taxon>Coriobacteriia</taxon>
        <taxon>Eggerthellales</taxon>
        <taxon>Eggerthellaceae</taxon>
        <taxon>Cryptobacterium</taxon>
    </lineage>
</organism>
<proteinExistence type="predicted"/>
<dbReference type="HOGENOM" id="CLU_138593_0_0_11"/>
<dbReference type="KEGG" id="ccu:Ccur_02270"/>